<dbReference type="InterPro" id="IPR010497">
    <property type="entry name" value="Epoxide_hydro_N"/>
</dbReference>
<dbReference type="InterPro" id="IPR029058">
    <property type="entry name" value="AB_hydrolase_fold"/>
</dbReference>
<organism evidence="4 5">
    <name type="scientific">Lasiosphaeria ovina</name>
    <dbReference type="NCBI Taxonomy" id="92902"/>
    <lineage>
        <taxon>Eukaryota</taxon>
        <taxon>Fungi</taxon>
        <taxon>Dikarya</taxon>
        <taxon>Ascomycota</taxon>
        <taxon>Pezizomycotina</taxon>
        <taxon>Sordariomycetes</taxon>
        <taxon>Sordariomycetidae</taxon>
        <taxon>Sordariales</taxon>
        <taxon>Lasiosphaeriaceae</taxon>
        <taxon>Lasiosphaeria</taxon>
    </lineage>
</organism>
<keyword evidence="2 4" id="KW-0378">Hydrolase</keyword>
<dbReference type="SUPFAM" id="SSF53474">
    <property type="entry name" value="alpha/beta-Hydrolases"/>
    <property type="match status" value="1"/>
</dbReference>
<evidence type="ECO:0000256" key="1">
    <source>
        <dbReference type="ARBA" id="ARBA00010088"/>
    </source>
</evidence>
<feature type="domain" description="Epoxide hydrolase N-terminal" evidence="3">
    <location>
        <begin position="59"/>
        <end position="117"/>
    </location>
</feature>
<evidence type="ECO:0000313" key="4">
    <source>
        <dbReference type="EMBL" id="KAK3364856.1"/>
    </source>
</evidence>
<sequence>MDGFGVVPLGIPRTPVPFTLHVPQPGLDKLSVLLIETAVVVAPSFYNTHSASGNPDHPDLDWRAREAHWNTIPQFKMDVTAPSDGQVFDLHFAALFSRRADAVPVILSYGWPSSWLDYIAVLELLAAKYTSDTLPYHVVAPSIPDYGLSTRSNATTTEPNLYSVAEALNELMKGLGFDAYVAQGGDVGSGLTAALNAIHDECKAKAAVANLPVSLAENATLASAQGFINSGTGYMLEQGTRPELISLVLMSNPVAMLEWIGSMYTDGVNGAPLDTILEQVSWYWHTKSYGSGLWSYREVWAPFLRDTHSETLPSPLAIKTKPAPSRMLHSTCPRTQDLPR</sequence>
<evidence type="ECO:0000256" key="2">
    <source>
        <dbReference type="ARBA" id="ARBA00022801"/>
    </source>
</evidence>
<dbReference type="EMBL" id="JAULSN010000009">
    <property type="protein sequence ID" value="KAK3364856.1"/>
    <property type="molecule type" value="Genomic_DNA"/>
</dbReference>
<accession>A0AAE0MZ29</accession>
<evidence type="ECO:0000313" key="5">
    <source>
        <dbReference type="Proteomes" id="UP001287356"/>
    </source>
</evidence>
<dbReference type="PANTHER" id="PTHR21661:SF39">
    <property type="entry name" value="HYDROLASE, PUTATIVE (AFU_ORTHOLOGUE AFUA_3G08960)-RELATED"/>
    <property type="match status" value="1"/>
</dbReference>
<dbReference type="PANTHER" id="PTHR21661">
    <property type="entry name" value="EPOXIDE HYDROLASE 1-RELATED"/>
    <property type="match status" value="1"/>
</dbReference>
<dbReference type="Proteomes" id="UP001287356">
    <property type="component" value="Unassembled WGS sequence"/>
</dbReference>
<reference evidence="4" key="1">
    <citation type="journal article" date="2023" name="Mol. Phylogenet. Evol.">
        <title>Genome-scale phylogeny and comparative genomics of the fungal order Sordariales.</title>
        <authorList>
            <person name="Hensen N."/>
            <person name="Bonometti L."/>
            <person name="Westerberg I."/>
            <person name="Brannstrom I.O."/>
            <person name="Guillou S."/>
            <person name="Cros-Aarteil S."/>
            <person name="Calhoun S."/>
            <person name="Haridas S."/>
            <person name="Kuo A."/>
            <person name="Mondo S."/>
            <person name="Pangilinan J."/>
            <person name="Riley R."/>
            <person name="LaButti K."/>
            <person name="Andreopoulos B."/>
            <person name="Lipzen A."/>
            <person name="Chen C."/>
            <person name="Yan M."/>
            <person name="Daum C."/>
            <person name="Ng V."/>
            <person name="Clum A."/>
            <person name="Steindorff A."/>
            <person name="Ohm R.A."/>
            <person name="Martin F."/>
            <person name="Silar P."/>
            <person name="Natvig D.O."/>
            <person name="Lalanne C."/>
            <person name="Gautier V."/>
            <person name="Ament-Velasquez S.L."/>
            <person name="Kruys A."/>
            <person name="Hutchinson M.I."/>
            <person name="Powell A.J."/>
            <person name="Barry K."/>
            <person name="Miller A.N."/>
            <person name="Grigoriev I.V."/>
            <person name="Debuchy R."/>
            <person name="Gladieux P."/>
            <person name="Hiltunen Thoren M."/>
            <person name="Johannesson H."/>
        </authorList>
    </citation>
    <scope>NUCLEOTIDE SEQUENCE</scope>
    <source>
        <strain evidence="4">CBS 958.72</strain>
    </source>
</reference>
<comment type="caution">
    <text evidence="4">The sequence shown here is derived from an EMBL/GenBank/DDBJ whole genome shotgun (WGS) entry which is preliminary data.</text>
</comment>
<protein>
    <submittedName>
        <fullName evidence="4">Alpha/Beta hydrolase protein</fullName>
    </submittedName>
</protein>
<dbReference type="Pfam" id="PF06441">
    <property type="entry name" value="EHN"/>
    <property type="match status" value="1"/>
</dbReference>
<proteinExistence type="inferred from homology"/>
<reference evidence="4" key="2">
    <citation type="submission" date="2023-06" db="EMBL/GenBank/DDBJ databases">
        <authorList>
            <consortium name="Lawrence Berkeley National Laboratory"/>
            <person name="Haridas S."/>
            <person name="Hensen N."/>
            <person name="Bonometti L."/>
            <person name="Westerberg I."/>
            <person name="Brannstrom I.O."/>
            <person name="Guillou S."/>
            <person name="Cros-Aarteil S."/>
            <person name="Calhoun S."/>
            <person name="Kuo A."/>
            <person name="Mondo S."/>
            <person name="Pangilinan J."/>
            <person name="Riley R."/>
            <person name="Labutti K."/>
            <person name="Andreopoulos B."/>
            <person name="Lipzen A."/>
            <person name="Chen C."/>
            <person name="Yanf M."/>
            <person name="Daum C."/>
            <person name="Ng V."/>
            <person name="Clum A."/>
            <person name="Steindorff A."/>
            <person name="Ohm R."/>
            <person name="Martin F."/>
            <person name="Silar P."/>
            <person name="Natvig D."/>
            <person name="Lalanne C."/>
            <person name="Gautier V."/>
            <person name="Ament-Velasquez S.L."/>
            <person name="Kruys A."/>
            <person name="Hutchinson M.I."/>
            <person name="Powell A.J."/>
            <person name="Barry K."/>
            <person name="Miller A.N."/>
            <person name="Grigoriev I.V."/>
            <person name="Debuchy R."/>
            <person name="Gladieux P."/>
            <person name="Thoren M.H."/>
            <person name="Johannesson H."/>
        </authorList>
    </citation>
    <scope>NUCLEOTIDE SEQUENCE</scope>
    <source>
        <strain evidence="4">CBS 958.72</strain>
    </source>
</reference>
<dbReference type="GO" id="GO:0004301">
    <property type="term" value="F:epoxide hydrolase activity"/>
    <property type="evidence" value="ECO:0007669"/>
    <property type="project" value="TreeGrafter"/>
</dbReference>
<dbReference type="GO" id="GO:0097176">
    <property type="term" value="P:epoxide metabolic process"/>
    <property type="evidence" value="ECO:0007669"/>
    <property type="project" value="TreeGrafter"/>
</dbReference>
<gene>
    <name evidence="4" type="ORF">B0T24DRAFT_712155</name>
</gene>
<evidence type="ECO:0000259" key="3">
    <source>
        <dbReference type="Pfam" id="PF06441"/>
    </source>
</evidence>
<keyword evidence="5" id="KW-1185">Reference proteome</keyword>
<dbReference type="Gene3D" id="3.40.50.1820">
    <property type="entry name" value="alpha/beta hydrolase"/>
    <property type="match status" value="1"/>
</dbReference>
<dbReference type="AlphaFoldDB" id="A0AAE0MZ29"/>
<comment type="similarity">
    <text evidence="1">Belongs to the peptidase S33 family.</text>
</comment>
<name>A0AAE0MZ29_9PEZI</name>